<accession>A0A5J4ZFT9</accession>
<dbReference type="Proteomes" id="UP000325577">
    <property type="component" value="Linkage Group LG8"/>
</dbReference>
<protein>
    <submittedName>
        <fullName evidence="1">Uncharacterized protein</fullName>
    </submittedName>
</protein>
<evidence type="ECO:0000313" key="1">
    <source>
        <dbReference type="EMBL" id="KAA8516704.1"/>
    </source>
</evidence>
<organism evidence="1 2">
    <name type="scientific">Nyssa sinensis</name>
    <dbReference type="NCBI Taxonomy" id="561372"/>
    <lineage>
        <taxon>Eukaryota</taxon>
        <taxon>Viridiplantae</taxon>
        <taxon>Streptophyta</taxon>
        <taxon>Embryophyta</taxon>
        <taxon>Tracheophyta</taxon>
        <taxon>Spermatophyta</taxon>
        <taxon>Magnoliopsida</taxon>
        <taxon>eudicotyledons</taxon>
        <taxon>Gunneridae</taxon>
        <taxon>Pentapetalae</taxon>
        <taxon>asterids</taxon>
        <taxon>Cornales</taxon>
        <taxon>Nyssaceae</taxon>
        <taxon>Nyssa</taxon>
    </lineage>
</organism>
<name>A0A5J4ZFT9_9ASTE</name>
<evidence type="ECO:0000313" key="2">
    <source>
        <dbReference type="Proteomes" id="UP000325577"/>
    </source>
</evidence>
<proteinExistence type="predicted"/>
<gene>
    <name evidence="1" type="ORF">F0562_016790</name>
</gene>
<dbReference type="EMBL" id="CM018051">
    <property type="protein sequence ID" value="KAA8516704.1"/>
    <property type="molecule type" value="Genomic_DNA"/>
</dbReference>
<sequence>MTRLVLLQPSMCMDKLATHAPVQQLKISQLVFRFGLNMWSLSREGQILKESNIMVRWNCDHNFVLHGLQAELGYRKFKRLEIDLRPLLLLAHQLFFELTLPI</sequence>
<keyword evidence="2" id="KW-1185">Reference proteome</keyword>
<reference evidence="1 2" key="1">
    <citation type="submission" date="2019-09" db="EMBL/GenBank/DDBJ databases">
        <title>A chromosome-level genome assembly of the Chinese tupelo Nyssa sinensis.</title>
        <authorList>
            <person name="Yang X."/>
            <person name="Kang M."/>
            <person name="Yang Y."/>
            <person name="Xiong H."/>
            <person name="Wang M."/>
            <person name="Zhang Z."/>
            <person name="Wang Z."/>
            <person name="Wu H."/>
            <person name="Ma T."/>
            <person name="Liu J."/>
            <person name="Xi Z."/>
        </authorList>
    </citation>
    <scope>NUCLEOTIDE SEQUENCE [LARGE SCALE GENOMIC DNA]</scope>
    <source>
        <strain evidence="1">J267</strain>
        <tissue evidence="1">Leaf</tissue>
    </source>
</reference>
<dbReference type="AlphaFoldDB" id="A0A5J4ZFT9"/>